<gene>
    <name evidence="2" type="ORF">OTERR_09770</name>
</gene>
<dbReference type="InterPro" id="IPR021125">
    <property type="entry name" value="DUF2127"/>
</dbReference>
<reference evidence="2 3" key="1">
    <citation type="submission" date="2017-07" db="EMBL/GenBank/DDBJ databases">
        <title>Complete genome sequence of Oryzomicrobium terrae TPP412.</title>
        <authorList>
            <person name="Chiu L.-W."/>
            <person name="Lo K.-J."/>
            <person name="Tsai Y.-M."/>
            <person name="Lin S.-S."/>
            <person name="Kuo C.-H."/>
            <person name="Liu C.-T."/>
        </authorList>
    </citation>
    <scope>NUCLEOTIDE SEQUENCE [LARGE SCALE GENOMIC DNA]</scope>
    <source>
        <strain evidence="2 3">TPP412</strain>
    </source>
</reference>
<dbReference type="Proteomes" id="UP000323671">
    <property type="component" value="Chromosome"/>
</dbReference>
<dbReference type="Pfam" id="PF09900">
    <property type="entry name" value="DUF2127"/>
    <property type="match status" value="1"/>
</dbReference>
<name>A0A5C1E6G3_9RHOO</name>
<feature type="transmembrane region" description="Helical" evidence="1">
    <location>
        <begin position="129"/>
        <end position="147"/>
    </location>
</feature>
<proteinExistence type="predicted"/>
<organism evidence="2 3">
    <name type="scientific">Oryzomicrobium terrae</name>
    <dbReference type="NCBI Taxonomy" id="1735038"/>
    <lineage>
        <taxon>Bacteria</taxon>
        <taxon>Pseudomonadati</taxon>
        <taxon>Pseudomonadota</taxon>
        <taxon>Betaproteobacteria</taxon>
        <taxon>Rhodocyclales</taxon>
        <taxon>Rhodocyclaceae</taxon>
        <taxon>Oryzomicrobium</taxon>
    </lineage>
</organism>
<keyword evidence="1" id="KW-0812">Transmembrane</keyword>
<evidence type="ECO:0000313" key="2">
    <source>
        <dbReference type="EMBL" id="QEL64453.1"/>
    </source>
</evidence>
<dbReference type="AlphaFoldDB" id="A0A5C1E6G3"/>
<keyword evidence="1" id="KW-0472">Membrane</keyword>
<keyword evidence="3" id="KW-1185">Reference proteome</keyword>
<evidence type="ECO:0008006" key="4">
    <source>
        <dbReference type="Google" id="ProtNLM"/>
    </source>
</evidence>
<dbReference type="EMBL" id="CP022579">
    <property type="protein sequence ID" value="QEL64453.1"/>
    <property type="molecule type" value="Genomic_DNA"/>
</dbReference>
<evidence type="ECO:0000256" key="1">
    <source>
        <dbReference type="SAM" id="Phobius"/>
    </source>
</evidence>
<keyword evidence="1" id="KW-1133">Transmembrane helix</keyword>
<dbReference type="RefSeq" id="WP_149425042.1">
    <property type="nucleotide sequence ID" value="NZ_CP022579.1"/>
</dbReference>
<protein>
    <recommendedName>
        <fullName evidence="4">DUF2127 domain-containing protein</fullName>
    </recommendedName>
</protein>
<accession>A0A5C1E6G3</accession>
<dbReference type="KEGG" id="otr:OTERR_09770"/>
<evidence type="ECO:0000313" key="3">
    <source>
        <dbReference type="Proteomes" id="UP000323671"/>
    </source>
</evidence>
<sequence length="160" mass="17203">MESPLPRGLRAIAAMEAFKGALVLLAGFGLLALVHRDAQALAEALVGHLHLNPARGTPRIFLALAADLTDQRLWGLASLASAYAGLRFTEAYGLWRGRAWAEWLGAVSGAIYVPIEVYELVHGVSSLKLVTLAANLIVVAYLVWALLQRRRPAAPMAGIR</sequence>